<accession>A0A3N1LHS2</accession>
<dbReference type="InterPro" id="IPR029058">
    <property type="entry name" value="AB_hydrolase_fold"/>
</dbReference>
<evidence type="ECO:0000313" key="2">
    <source>
        <dbReference type="EMBL" id="ROP90810.1"/>
    </source>
</evidence>
<evidence type="ECO:0000313" key="3">
    <source>
        <dbReference type="Proteomes" id="UP000278222"/>
    </source>
</evidence>
<protein>
    <submittedName>
        <fullName evidence="2">Uncharacterized protein</fullName>
    </submittedName>
</protein>
<proteinExistence type="predicted"/>
<name>A0A3N1LHS2_9PROT</name>
<organism evidence="2 3">
    <name type="scientific">Stella humosa</name>
    <dbReference type="NCBI Taxonomy" id="94"/>
    <lineage>
        <taxon>Bacteria</taxon>
        <taxon>Pseudomonadati</taxon>
        <taxon>Pseudomonadota</taxon>
        <taxon>Alphaproteobacteria</taxon>
        <taxon>Rhodospirillales</taxon>
        <taxon>Stellaceae</taxon>
        <taxon>Stella</taxon>
    </lineage>
</organism>
<gene>
    <name evidence="2" type="ORF">EDC65_2669</name>
</gene>
<comment type="caution">
    <text evidence="2">The sequence shown here is derived from an EMBL/GenBank/DDBJ whole genome shotgun (WGS) entry which is preliminary data.</text>
</comment>
<dbReference type="Proteomes" id="UP000278222">
    <property type="component" value="Unassembled WGS sequence"/>
</dbReference>
<sequence length="324" mass="34437">MTEVPPKPQPPVGAARSPLSPADEAMIAAVRDMIASGRVKEAMTAVESMSSRPQLKWIGRRLIAASQRATHLGFVAEDKAQGAISAMLADIHRQDHALPSTAGGPQIVARPGAEKVAIVFAGGEEAPFAHVVLQSYLRRRDCHAVYVSDPSTLFGLAGLPGLGPDVATTARSLRAIADRLGARQRFCFGFSGNGYAALRHGLALEADGVLAFSPPTNLIVPPEILAETPMIQRVHDERPDLVEDLRPLFLAARRIPHTTIVYGADNAGDTAAAQNLGDLPNCRLVPIPGYGEHDTLSMAIVSRRLSQLLDQLMNGRAIDNPPAG</sequence>
<feature type="region of interest" description="Disordered" evidence="1">
    <location>
        <begin position="1"/>
        <end position="20"/>
    </location>
</feature>
<keyword evidence="3" id="KW-1185">Reference proteome</keyword>
<dbReference type="SUPFAM" id="SSF53474">
    <property type="entry name" value="alpha/beta-Hydrolases"/>
    <property type="match status" value="1"/>
</dbReference>
<dbReference type="OrthoDB" id="6871537at2"/>
<dbReference type="RefSeq" id="WP_123690211.1">
    <property type="nucleotide sequence ID" value="NZ_AP019700.1"/>
</dbReference>
<evidence type="ECO:0000256" key="1">
    <source>
        <dbReference type="SAM" id="MobiDB-lite"/>
    </source>
</evidence>
<dbReference type="AlphaFoldDB" id="A0A3N1LHS2"/>
<dbReference type="EMBL" id="RJKX01000014">
    <property type="protein sequence ID" value="ROP90810.1"/>
    <property type="molecule type" value="Genomic_DNA"/>
</dbReference>
<reference evidence="2 3" key="1">
    <citation type="submission" date="2018-11" db="EMBL/GenBank/DDBJ databases">
        <title>Genomic Encyclopedia of Type Strains, Phase IV (KMG-IV): sequencing the most valuable type-strain genomes for metagenomic binning, comparative biology and taxonomic classification.</title>
        <authorList>
            <person name="Goeker M."/>
        </authorList>
    </citation>
    <scope>NUCLEOTIDE SEQUENCE [LARGE SCALE GENOMIC DNA]</scope>
    <source>
        <strain evidence="2 3">DSM 5900</strain>
    </source>
</reference>
<feature type="compositionally biased region" description="Pro residues" evidence="1">
    <location>
        <begin position="1"/>
        <end position="11"/>
    </location>
</feature>